<reference evidence="2 3" key="1">
    <citation type="submission" date="2019-01" db="EMBL/GenBank/DDBJ databases">
        <title>Flavobacterium sp. nov. isolated from arctic soil.</title>
        <authorList>
            <person name="Kim D.-U."/>
        </authorList>
    </citation>
    <scope>NUCLEOTIDE SEQUENCE [LARGE SCALE GENOMIC DNA]</scope>
    <source>
        <strain evidence="2 3">Kopri-42</strain>
    </source>
</reference>
<sequence>MDLYSLIIVLFLITAVIAIAFTLNRNSESEPSQNKLENKKYSSLQFVKFLYSFCGFMIIASTIVFCFVYVKYSENFISKAIFKSIESSPFGNGNIEMFNYSYFYGSLFGGIFSGTFCIGFSQLIQLLFDIKSTLKK</sequence>
<evidence type="ECO:0000256" key="1">
    <source>
        <dbReference type="SAM" id="Phobius"/>
    </source>
</evidence>
<keyword evidence="1" id="KW-0472">Membrane</keyword>
<dbReference type="EMBL" id="QNVY02000005">
    <property type="protein sequence ID" value="RYJ51006.1"/>
    <property type="molecule type" value="Genomic_DNA"/>
</dbReference>
<name>A0A482TU18_9FLAO</name>
<keyword evidence="1" id="KW-0812">Transmembrane</keyword>
<evidence type="ECO:0000313" key="3">
    <source>
        <dbReference type="Proteomes" id="UP000253235"/>
    </source>
</evidence>
<keyword evidence="3" id="KW-1185">Reference proteome</keyword>
<dbReference type="RefSeq" id="WP_113666790.1">
    <property type="nucleotide sequence ID" value="NZ_QNVY02000005.1"/>
</dbReference>
<evidence type="ECO:0000313" key="2">
    <source>
        <dbReference type="EMBL" id="RYJ51006.1"/>
    </source>
</evidence>
<accession>A0A482TU18</accession>
<dbReference type="Proteomes" id="UP000253235">
    <property type="component" value="Unassembled WGS sequence"/>
</dbReference>
<proteinExistence type="predicted"/>
<keyword evidence="1" id="KW-1133">Transmembrane helix</keyword>
<protein>
    <submittedName>
        <fullName evidence="2">Uncharacterized protein</fullName>
    </submittedName>
</protein>
<feature type="transmembrane region" description="Helical" evidence="1">
    <location>
        <begin position="46"/>
        <end position="70"/>
    </location>
</feature>
<feature type="transmembrane region" description="Helical" evidence="1">
    <location>
        <begin position="102"/>
        <end position="128"/>
    </location>
</feature>
<comment type="caution">
    <text evidence="2">The sequence shown here is derived from an EMBL/GenBank/DDBJ whole genome shotgun (WGS) entry which is preliminary data.</text>
</comment>
<dbReference type="AlphaFoldDB" id="A0A482TU18"/>
<feature type="transmembrane region" description="Helical" evidence="1">
    <location>
        <begin position="6"/>
        <end position="25"/>
    </location>
</feature>
<gene>
    <name evidence="2" type="ORF">DR871_013855</name>
</gene>
<organism evidence="2 3">
    <name type="scientific">Flavobacterium petrolei</name>
    <dbReference type="NCBI Taxonomy" id="2259594"/>
    <lineage>
        <taxon>Bacteria</taxon>
        <taxon>Pseudomonadati</taxon>
        <taxon>Bacteroidota</taxon>
        <taxon>Flavobacteriia</taxon>
        <taxon>Flavobacteriales</taxon>
        <taxon>Flavobacteriaceae</taxon>
        <taxon>Flavobacterium</taxon>
    </lineage>
</organism>